<gene>
    <name evidence="2" type="primary">Zbed9_4</name>
    <name evidence="2" type="ORF">GTO93_0001854</name>
</gene>
<sequence>MTLSTSAVHGAENVSDKIEKERTEPPSKKQKLRKYDDSFIKLGFMCVYAGGDSRPQCVVYGEVLSNEALKPAKLTRHLRTLHVKSVAKPVEYFERKSNCLLKQKKTIQTVTTIQKKALKVSYKVTILIAKNRKQHTIAETLLMPAAIDMCHEMLGDEAANKLKNVPVSNDTIKRPITDVAADVKDQLLDKIRASGKYSIQLDESLDVSSEAQLLVYVRYMDNFCIICTDGAAFLTGKVKGFVRNVSKQNSEILASHCILHREALVAKTLPPVNAILDQTVKIINYIKS</sequence>
<reference evidence="2" key="1">
    <citation type="journal article" date="2021" name="Cell">
        <title>Tracing the genetic footprints of vertebrate landing in non-teleost ray-finned fishes.</title>
        <authorList>
            <person name="Bi X."/>
            <person name="Wang K."/>
            <person name="Yang L."/>
            <person name="Pan H."/>
            <person name="Jiang H."/>
            <person name="Wei Q."/>
            <person name="Fang M."/>
            <person name="Yu H."/>
            <person name="Zhu C."/>
            <person name="Cai Y."/>
            <person name="He Y."/>
            <person name="Gan X."/>
            <person name="Zeng H."/>
            <person name="Yu D."/>
            <person name="Zhu Y."/>
            <person name="Jiang H."/>
            <person name="Qiu Q."/>
            <person name="Yang H."/>
            <person name="Zhang Y.E."/>
            <person name="Wang W."/>
            <person name="Zhu M."/>
            <person name="He S."/>
            <person name="Zhang G."/>
        </authorList>
    </citation>
    <scope>NUCLEOTIDE SEQUENCE</scope>
    <source>
        <strain evidence="2">Pddl_001</strain>
    </source>
</reference>
<protein>
    <submittedName>
        <fullName evidence="2">SCND3 protein</fullName>
    </submittedName>
</protein>
<evidence type="ECO:0000256" key="1">
    <source>
        <dbReference type="SAM" id="MobiDB-lite"/>
    </source>
</evidence>
<proteinExistence type="predicted"/>
<dbReference type="PANTHER" id="PTHR45913">
    <property type="entry name" value="EPM2A-INTERACTING PROTEIN 1"/>
    <property type="match status" value="1"/>
</dbReference>
<feature type="region of interest" description="Disordered" evidence="1">
    <location>
        <begin position="1"/>
        <end position="31"/>
    </location>
</feature>
<evidence type="ECO:0000313" key="2">
    <source>
        <dbReference type="EMBL" id="MBN3288628.1"/>
    </source>
</evidence>
<organism evidence="2 3">
    <name type="scientific">Polyodon spathula</name>
    <name type="common">North American paddlefish</name>
    <name type="synonym">Squalus spathula</name>
    <dbReference type="NCBI Taxonomy" id="7913"/>
    <lineage>
        <taxon>Eukaryota</taxon>
        <taxon>Metazoa</taxon>
        <taxon>Chordata</taxon>
        <taxon>Craniata</taxon>
        <taxon>Vertebrata</taxon>
        <taxon>Euteleostomi</taxon>
        <taxon>Actinopterygii</taxon>
        <taxon>Chondrostei</taxon>
        <taxon>Acipenseriformes</taxon>
        <taxon>Polyodontidae</taxon>
        <taxon>Polyodon</taxon>
    </lineage>
</organism>
<keyword evidence="3" id="KW-1185">Reference proteome</keyword>
<feature type="non-terminal residue" evidence="2">
    <location>
        <position position="288"/>
    </location>
</feature>
<dbReference type="Proteomes" id="UP001166093">
    <property type="component" value="Unassembled WGS sequence"/>
</dbReference>
<accession>A0ABS2YRU9</accession>
<name>A0ABS2YRU9_POLSP</name>
<dbReference type="EMBL" id="JAAWVQ010177295">
    <property type="protein sequence ID" value="MBN3288628.1"/>
    <property type="molecule type" value="Genomic_DNA"/>
</dbReference>
<feature type="non-terminal residue" evidence="2">
    <location>
        <position position="1"/>
    </location>
</feature>
<dbReference type="PANTHER" id="PTHR45913:SF19">
    <property type="entry name" value="LOW QUALITY PROTEIN: ZINC FINGER BED DOMAIN-CONTAINING PROTEIN 5-LIKE"/>
    <property type="match status" value="1"/>
</dbReference>
<feature type="compositionally biased region" description="Basic and acidic residues" evidence="1">
    <location>
        <begin position="14"/>
        <end position="31"/>
    </location>
</feature>
<comment type="caution">
    <text evidence="2">The sequence shown here is derived from an EMBL/GenBank/DDBJ whole genome shotgun (WGS) entry which is preliminary data.</text>
</comment>
<evidence type="ECO:0000313" key="3">
    <source>
        <dbReference type="Proteomes" id="UP001166093"/>
    </source>
</evidence>